<protein>
    <submittedName>
        <fullName evidence="1">Uncharacterized protein</fullName>
    </submittedName>
</protein>
<dbReference type="Proteomes" id="UP000471082">
    <property type="component" value="Unassembled WGS sequence"/>
</dbReference>
<evidence type="ECO:0000313" key="2">
    <source>
        <dbReference type="Proteomes" id="UP000471082"/>
    </source>
</evidence>
<reference evidence="1 2" key="1">
    <citation type="submission" date="2019-11" db="EMBL/GenBank/DDBJ databases">
        <title>Genome-resolved metagenomics to study the prevalence of co-infection and intraspecific heterogeneity among plant pathogen metapopulations.</title>
        <authorList>
            <person name="Newberry E."/>
            <person name="Bhandari R."/>
            <person name="Kemble J."/>
            <person name="Sikora E."/>
            <person name="Potnis N."/>
        </authorList>
    </citation>
    <scope>NUCLEOTIDE SEQUENCE [LARGE SCALE GENOMIC DNA]</scope>
    <source>
        <strain evidence="1">Xp_Tom_Tuscaloosa_18b</strain>
    </source>
</reference>
<gene>
    <name evidence="1" type="ORF">G3W61_18850</name>
</gene>
<accession>A0A6L9XFX5</accession>
<dbReference type="AlphaFoldDB" id="A0A6L9XFX5"/>
<sequence length="201" mass="22331">MSYRLPNPASLTHDERMQYRAAQVGSRYNGSTPETLGDGSAIYTADDGSRFYLQAFAGKAVRACRRVSGYYRSVESRNLAIEQFKQSRASHHAAHLLRRQAATRPHTLQVGDVLNTSWGYEQTNVEFFQVVAVTGAMATLREIAASYTEAGFMSGKKTPHVGRFTGEPIRRRVGVSNTVKIDSSRRATPWDGRPQHVSSYA</sequence>
<comment type="caution">
    <text evidence="1">The sequence shown here is derived from an EMBL/GenBank/DDBJ whole genome shotgun (WGS) entry which is preliminary data.</text>
</comment>
<evidence type="ECO:0000313" key="1">
    <source>
        <dbReference type="EMBL" id="NEL78281.1"/>
    </source>
</evidence>
<proteinExistence type="predicted"/>
<organism evidence="1 2">
    <name type="scientific">Xanthomonas perforans</name>
    <dbReference type="NCBI Taxonomy" id="442694"/>
    <lineage>
        <taxon>Bacteria</taxon>
        <taxon>Pseudomonadati</taxon>
        <taxon>Pseudomonadota</taxon>
        <taxon>Gammaproteobacteria</taxon>
        <taxon>Lysobacterales</taxon>
        <taxon>Lysobacteraceae</taxon>
        <taxon>Xanthomonas</taxon>
    </lineage>
</organism>
<name>A0A6L9XFX5_XANPE</name>
<dbReference type="RefSeq" id="WP_029996441.1">
    <property type="nucleotide sequence ID" value="NZ_JAJIUT010000038.1"/>
</dbReference>
<dbReference type="EMBL" id="JAAGYU010000116">
    <property type="protein sequence ID" value="NEL78281.1"/>
    <property type="molecule type" value="Genomic_DNA"/>
</dbReference>